<accession>A0A1E8Q110</accession>
<name>A0A1E8Q110_9MYCO</name>
<dbReference type="AlphaFoldDB" id="A0A1E8Q110"/>
<sequence>MALRAVSHADSSLRVVIGADAAGRPCWVDIEELAGGGDGPHMAVIGASRFGRCRAIELMVESMAARPPRRGVEVLTTQGEVGQVNHMIEERTRTLLQYGARDFAELRRPGAGGQRDLGEDDPAVVVVVDIDDHLIGGFPPVPTREGYVAPAGFEETVSMLNRLLRQGRSLDLHAVLNVRQMEGPWLSALSGLMSSILEVNADGMSATWRTHGGSPVDVVLPAKVAGGKGS</sequence>
<organism evidence="1 2">
    <name type="scientific">Mycolicibacterium grossiae</name>
    <dbReference type="NCBI Taxonomy" id="1552759"/>
    <lineage>
        <taxon>Bacteria</taxon>
        <taxon>Bacillati</taxon>
        <taxon>Actinomycetota</taxon>
        <taxon>Actinomycetes</taxon>
        <taxon>Mycobacteriales</taxon>
        <taxon>Mycobacteriaceae</taxon>
        <taxon>Mycolicibacterium</taxon>
    </lineage>
</organism>
<protein>
    <recommendedName>
        <fullName evidence="3">FtsK domain-containing protein</fullName>
    </recommendedName>
</protein>
<dbReference type="InterPro" id="IPR027417">
    <property type="entry name" value="P-loop_NTPase"/>
</dbReference>
<evidence type="ECO:0000313" key="1">
    <source>
        <dbReference type="EMBL" id="OFJ52235.1"/>
    </source>
</evidence>
<dbReference type="EMBL" id="MCHX01000044">
    <property type="protein sequence ID" value="OFJ52235.1"/>
    <property type="molecule type" value="Genomic_DNA"/>
</dbReference>
<proteinExistence type="predicted"/>
<dbReference type="Gene3D" id="3.40.50.300">
    <property type="entry name" value="P-loop containing nucleotide triphosphate hydrolases"/>
    <property type="match status" value="2"/>
</dbReference>
<evidence type="ECO:0008006" key="3">
    <source>
        <dbReference type="Google" id="ProtNLM"/>
    </source>
</evidence>
<gene>
    <name evidence="1" type="ORF">BEL07_18390</name>
</gene>
<reference evidence="1 2" key="1">
    <citation type="submission" date="2016-09" db="EMBL/GenBank/DDBJ databases">
        <title>genome sequence of Mycobacterium sp. 739 SCH.</title>
        <authorList>
            <person name="Greninger A.L."/>
            <person name="Qin X."/>
            <person name="Jerome K."/>
            <person name="Vora S."/>
            <person name="Quinn K."/>
        </authorList>
    </citation>
    <scope>NUCLEOTIDE SEQUENCE [LARGE SCALE GENOMIC DNA]</scope>
    <source>
        <strain evidence="1 2">SCH</strain>
    </source>
</reference>
<comment type="caution">
    <text evidence="1">The sequence shown here is derived from an EMBL/GenBank/DDBJ whole genome shotgun (WGS) entry which is preliminary data.</text>
</comment>
<keyword evidence="2" id="KW-1185">Reference proteome</keyword>
<dbReference type="Proteomes" id="UP000178953">
    <property type="component" value="Unassembled WGS sequence"/>
</dbReference>
<evidence type="ECO:0000313" key="2">
    <source>
        <dbReference type="Proteomes" id="UP000178953"/>
    </source>
</evidence>